<comment type="caution">
    <text evidence="1">The sequence shown here is derived from an EMBL/GenBank/DDBJ whole genome shotgun (WGS) entry which is preliminary data.</text>
</comment>
<sequence length="81" mass="8693">MIFYVVNQGLQVGSIEVLGVSSSSLLQVGDNDTVALYSMFDTPPESVVVGQLVALQLPEGAEEAEGEPRMRNRMPVNVSLI</sequence>
<evidence type="ECO:0008006" key="3">
    <source>
        <dbReference type="Google" id="ProtNLM"/>
    </source>
</evidence>
<evidence type="ECO:0000313" key="1">
    <source>
        <dbReference type="EMBL" id="MBD3918657.1"/>
    </source>
</evidence>
<dbReference type="Proteomes" id="UP000609346">
    <property type="component" value="Unassembled WGS sequence"/>
</dbReference>
<keyword evidence="2" id="KW-1185">Reference proteome</keyword>
<protein>
    <recommendedName>
        <fullName evidence="3">Spore germination protein PD</fullName>
    </recommendedName>
</protein>
<accession>A0ABR8MRP5</accession>
<gene>
    <name evidence="1" type="ORF">H8B09_07845</name>
</gene>
<name>A0ABR8MRP5_9BACL</name>
<dbReference type="RefSeq" id="WP_191202973.1">
    <property type="nucleotide sequence ID" value="NZ_JACXZA010000002.1"/>
</dbReference>
<organism evidence="1 2">
    <name type="scientific">Paenibacillus terricola</name>
    <dbReference type="NCBI Taxonomy" id="2763503"/>
    <lineage>
        <taxon>Bacteria</taxon>
        <taxon>Bacillati</taxon>
        <taxon>Bacillota</taxon>
        <taxon>Bacilli</taxon>
        <taxon>Bacillales</taxon>
        <taxon>Paenibacillaceae</taxon>
        <taxon>Paenibacillus</taxon>
    </lineage>
</organism>
<reference evidence="1 2" key="1">
    <citation type="submission" date="2020-09" db="EMBL/GenBank/DDBJ databases">
        <title>Paenibacillus sp. strain PR3 16S rRNA gene Genome sequencing and assembly.</title>
        <authorList>
            <person name="Kim J."/>
        </authorList>
    </citation>
    <scope>NUCLEOTIDE SEQUENCE [LARGE SCALE GENOMIC DNA]</scope>
    <source>
        <strain evidence="1 2">PR3</strain>
    </source>
</reference>
<evidence type="ECO:0000313" key="2">
    <source>
        <dbReference type="Proteomes" id="UP000609346"/>
    </source>
</evidence>
<proteinExistence type="predicted"/>
<dbReference type="EMBL" id="JACXZA010000002">
    <property type="protein sequence ID" value="MBD3918657.1"/>
    <property type="molecule type" value="Genomic_DNA"/>
</dbReference>